<dbReference type="InterPro" id="IPR036291">
    <property type="entry name" value="NAD(P)-bd_dom_sf"/>
</dbReference>
<keyword evidence="2" id="KW-1133">Transmembrane helix</keyword>
<accession>A0A2A4JQ28</accession>
<proteinExistence type="inferred from homology"/>
<dbReference type="PANTHER" id="PTHR12286">
    <property type="entry name" value="SACCHAROPINE DEHYDROGENASE-LIKE OXIDOREDUCTASE"/>
    <property type="match status" value="1"/>
</dbReference>
<dbReference type="Gene3D" id="3.40.50.720">
    <property type="entry name" value="NAD(P)-binding Rossmann-like Domain"/>
    <property type="match status" value="1"/>
</dbReference>
<comment type="caution">
    <text evidence="4">The sequence shown here is derived from an EMBL/GenBank/DDBJ whole genome shotgun (WGS) entry which is preliminary data.</text>
</comment>
<evidence type="ECO:0000256" key="1">
    <source>
        <dbReference type="ARBA" id="ARBA00038048"/>
    </source>
</evidence>
<dbReference type="GO" id="GO:0005886">
    <property type="term" value="C:plasma membrane"/>
    <property type="evidence" value="ECO:0007669"/>
    <property type="project" value="TreeGrafter"/>
</dbReference>
<dbReference type="PANTHER" id="PTHR12286:SF5">
    <property type="entry name" value="SACCHAROPINE DEHYDROGENASE-LIKE OXIDOREDUCTASE"/>
    <property type="match status" value="1"/>
</dbReference>
<dbReference type="InterPro" id="IPR005097">
    <property type="entry name" value="Sacchrp_dh_NADP-bd"/>
</dbReference>
<reference evidence="4" key="1">
    <citation type="submission" date="2017-09" db="EMBL/GenBank/DDBJ databases">
        <title>Contemporary evolution of a Lepidopteran species, Heliothis virescens, in response to modern agricultural practices.</title>
        <authorList>
            <person name="Fritz M.L."/>
            <person name="Deyonke A.M."/>
            <person name="Papanicolaou A."/>
            <person name="Micinski S."/>
            <person name="Westbrook J."/>
            <person name="Gould F."/>
        </authorList>
    </citation>
    <scope>NUCLEOTIDE SEQUENCE [LARGE SCALE GENOMIC DNA]</scope>
    <source>
        <strain evidence="4">HvINT-</strain>
        <tissue evidence="4">Whole body</tissue>
    </source>
</reference>
<feature type="domain" description="Saccharopine dehydrogenase NADP binding" evidence="3">
    <location>
        <begin position="7"/>
        <end position="140"/>
    </location>
</feature>
<feature type="transmembrane region" description="Helical" evidence="2">
    <location>
        <begin position="278"/>
        <end position="299"/>
    </location>
</feature>
<dbReference type="GO" id="GO:0005811">
    <property type="term" value="C:lipid droplet"/>
    <property type="evidence" value="ECO:0007669"/>
    <property type="project" value="TreeGrafter"/>
</dbReference>
<dbReference type="SUPFAM" id="SSF51735">
    <property type="entry name" value="NAD(P)-binding Rossmann-fold domains"/>
    <property type="match status" value="1"/>
</dbReference>
<gene>
    <name evidence="4" type="ORF">B5V51_14147</name>
</gene>
<dbReference type="GO" id="GO:0005739">
    <property type="term" value="C:mitochondrion"/>
    <property type="evidence" value="ECO:0007669"/>
    <property type="project" value="TreeGrafter"/>
</dbReference>
<keyword evidence="2" id="KW-0472">Membrane</keyword>
<dbReference type="FunFam" id="3.40.50.720:FF:000178">
    <property type="entry name" value="Saccharopine dehydrogenase-like oxidoreductase"/>
    <property type="match status" value="1"/>
</dbReference>
<evidence type="ECO:0000256" key="2">
    <source>
        <dbReference type="SAM" id="Phobius"/>
    </source>
</evidence>
<dbReference type="STRING" id="7102.A0A2A4JQ28"/>
<dbReference type="AlphaFoldDB" id="A0A2A4JQ28"/>
<evidence type="ECO:0000259" key="3">
    <source>
        <dbReference type="Pfam" id="PF03435"/>
    </source>
</evidence>
<dbReference type="Pfam" id="PF03435">
    <property type="entry name" value="Sacchrp_dh_NADP"/>
    <property type="match status" value="1"/>
</dbReference>
<sequence length="422" mass="47042">MSRLDLVIFGATGFTGKQAVIHMIKFAKKYDLGSWGVAGRSETKLANLMTEVSKKTGEDVSNVKVIIADVDDEKSLKDMCTQTKMVVNCCGPYRLYGEPVVKSAVENKANYVDVSGEPQFMELMQLRYNEQARDAGVFIVSACGWDSIPCDMGVIFLKQNFAGTLNSVESYLKTYLPPEIEAEARERGVINYGTWESLVYGIAHHDELPALRKKLYPDSLPSLKPKLHRQKLQKKGSKWYLPFLGADESVVYRTQRYLYQKEQQRPIQFKAYFKSGSLMQSILTIFGGILLFIMTKFSFTRNILLKYPKACSMGMITREGPTDNVMNNTHFTFELVGKGWENGADVENTKPNKTVVAKVSGTNPGYGATVVALLMAALTILKEKENLPAAGGVVTPGAVFKNTNIIKKLIENNLNYEIVEGK</sequence>
<evidence type="ECO:0000313" key="4">
    <source>
        <dbReference type="EMBL" id="PCG73919.1"/>
    </source>
</evidence>
<dbReference type="EMBL" id="NWSH01000840">
    <property type="protein sequence ID" value="PCG73919.1"/>
    <property type="molecule type" value="Genomic_DNA"/>
</dbReference>
<organism evidence="4">
    <name type="scientific">Heliothis virescens</name>
    <name type="common">Tobacco budworm moth</name>
    <dbReference type="NCBI Taxonomy" id="7102"/>
    <lineage>
        <taxon>Eukaryota</taxon>
        <taxon>Metazoa</taxon>
        <taxon>Ecdysozoa</taxon>
        <taxon>Arthropoda</taxon>
        <taxon>Hexapoda</taxon>
        <taxon>Insecta</taxon>
        <taxon>Pterygota</taxon>
        <taxon>Neoptera</taxon>
        <taxon>Endopterygota</taxon>
        <taxon>Lepidoptera</taxon>
        <taxon>Glossata</taxon>
        <taxon>Ditrysia</taxon>
        <taxon>Noctuoidea</taxon>
        <taxon>Noctuidae</taxon>
        <taxon>Heliothinae</taxon>
        <taxon>Heliothis</taxon>
    </lineage>
</organism>
<dbReference type="GO" id="GO:0009247">
    <property type="term" value="P:glycolipid biosynthetic process"/>
    <property type="evidence" value="ECO:0007669"/>
    <property type="project" value="TreeGrafter"/>
</dbReference>
<keyword evidence="2" id="KW-0812">Transmembrane</keyword>
<comment type="similarity">
    <text evidence="1">Belongs to the saccharopine dehydrogenase family.</text>
</comment>
<protein>
    <recommendedName>
        <fullName evidence="3">Saccharopine dehydrogenase NADP binding domain-containing protein</fullName>
    </recommendedName>
</protein>
<dbReference type="InterPro" id="IPR051276">
    <property type="entry name" value="Saccharopine_DH-like_oxidrdct"/>
</dbReference>
<name>A0A2A4JQ28_HELVI</name>